<dbReference type="PANTHER" id="PTHR42978:SF2">
    <property type="entry name" value="102 KBASES UNSTABLE REGION: FROM 1 TO 119443"/>
    <property type="match status" value="1"/>
</dbReference>
<comment type="similarity">
    <text evidence="2">Belongs to the metallo-beta-lactamase superfamily.</text>
</comment>
<evidence type="ECO:0000256" key="5">
    <source>
        <dbReference type="ARBA" id="ARBA00022833"/>
    </source>
</evidence>
<dbReference type="CDD" id="cd07729">
    <property type="entry name" value="AHL_lactonase_MBL-fold"/>
    <property type="match status" value="1"/>
</dbReference>
<feature type="domain" description="Metallo-beta-lactamase" evidence="6">
    <location>
        <begin position="36"/>
        <end position="242"/>
    </location>
</feature>
<accession>A0A3B9GW03</accession>
<dbReference type="InterPro" id="IPR051013">
    <property type="entry name" value="MBL_superfamily_lactonases"/>
</dbReference>
<dbReference type="Proteomes" id="UP000259610">
    <property type="component" value="Unassembled WGS sequence"/>
</dbReference>
<name>A0A3B9GW03_9PROT</name>
<dbReference type="SUPFAM" id="SSF56281">
    <property type="entry name" value="Metallo-hydrolase/oxidoreductase"/>
    <property type="match status" value="1"/>
</dbReference>
<evidence type="ECO:0000313" key="8">
    <source>
        <dbReference type="Proteomes" id="UP000259610"/>
    </source>
</evidence>
<dbReference type="EMBL" id="DMAN01000124">
    <property type="protein sequence ID" value="HAE26637.1"/>
    <property type="molecule type" value="Genomic_DNA"/>
</dbReference>
<reference evidence="7 8" key="1">
    <citation type="journal article" date="2018" name="Nat. Biotechnol.">
        <title>A standardized bacterial taxonomy based on genome phylogeny substantially revises the tree of life.</title>
        <authorList>
            <person name="Parks D.H."/>
            <person name="Chuvochina M."/>
            <person name="Waite D.W."/>
            <person name="Rinke C."/>
            <person name="Skarshewski A."/>
            <person name="Chaumeil P.A."/>
            <person name="Hugenholtz P."/>
        </authorList>
    </citation>
    <scope>NUCLEOTIDE SEQUENCE [LARGE SCALE GENOMIC DNA]</scope>
    <source>
        <strain evidence="7">UBA8733</strain>
    </source>
</reference>
<evidence type="ECO:0000259" key="6">
    <source>
        <dbReference type="SMART" id="SM00849"/>
    </source>
</evidence>
<evidence type="ECO:0000313" key="7">
    <source>
        <dbReference type="EMBL" id="HAE26637.1"/>
    </source>
</evidence>
<dbReference type="SMART" id="SM00849">
    <property type="entry name" value="Lactamase_B"/>
    <property type="match status" value="1"/>
</dbReference>
<evidence type="ECO:0000256" key="3">
    <source>
        <dbReference type="ARBA" id="ARBA00022723"/>
    </source>
</evidence>
<gene>
    <name evidence="7" type="ORF">DCG58_05710</name>
</gene>
<dbReference type="GO" id="GO:0046872">
    <property type="term" value="F:metal ion binding"/>
    <property type="evidence" value="ECO:0007669"/>
    <property type="project" value="UniProtKB-KW"/>
</dbReference>
<dbReference type="Pfam" id="PF00753">
    <property type="entry name" value="Lactamase_B"/>
    <property type="match status" value="1"/>
</dbReference>
<dbReference type="PANTHER" id="PTHR42978">
    <property type="entry name" value="QUORUM-QUENCHING LACTONASE YTNP-RELATED-RELATED"/>
    <property type="match status" value="1"/>
</dbReference>
<comment type="caution">
    <text evidence="7">The sequence shown here is derived from an EMBL/GenBank/DDBJ whole genome shotgun (WGS) entry which is preliminary data.</text>
</comment>
<sequence>GETEAVTVELYAFTCGFLTLPRTFLMKGEKGVITVPVPSYLIVHPKGRVLFDTGLHEDTLEDPASYVGDVIAKYHTFHFHKGEEISERLRSIGTDPDSINIVINSHLHFDHCGGNAQLPNADILIQTRELTHARTTGSTNGYLLTDWDTGQKVRAVDGEHDVFDDGTVVCLPTYGHTPGHQSLRVQTEKGGEYILCGDACYLKDSLEQMRTPGIIADREAALAVFRRFRDMQARGAQIMFGHDPDFWKTIPQAPVRLG</sequence>
<evidence type="ECO:0000256" key="2">
    <source>
        <dbReference type="ARBA" id="ARBA00007749"/>
    </source>
</evidence>
<keyword evidence="5" id="KW-0862">Zinc</keyword>
<protein>
    <submittedName>
        <fullName evidence="7">MBL fold metallo-hydrolase</fullName>
    </submittedName>
</protein>
<evidence type="ECO:0000256" key="4">
    <source>
        <dbReference type="ARBA" id="ARBA00022801"/>
    </source>
</evidence>
<dbReference type="GO" id="GO:0016787">
    <property type="term" value="F:hydrolase activity"/>
    <property type="evidence" value="ECO:0007669"/>
    <property type="project" value="UniProtKB-KW"/>
</dbReference>
<feature type="non-terminal residue" evidence="7">
    <location>
        <position position="1"/>
    </location>
</feature>
<evidence type="ECO:0000256" key="1">
    <source>
        <dbReference type="ARBA" id="ARBA00001947"/>
    </source>
</evidence>
<keyword evidence="4 7" id="KW-0378">Hydrolase</keyword>
<dbReference type="Gene3D" id="3.60.15.10">
    <property type="entry name" value="Ribonuclease Z/Hydroxyacylglutathione hydrolase-like"/>
    <property type="match status" value="1"/>
</dbReference>
<comment type="cofactor">
    <cofactor evidence="1">
        <name>Zn(2+)</name>
        <dbReference type="ChEBI" id="CHEBI:29105"/>
    </cofactor>
</comment>
<dbReference type="AlphaFoldDB" id="A0A3B9GW03"/>
<keyword evidence="3" id="KW-0479">Metal-binding</keyword>
<organism evidence="7 8">
    <name type="scientific">Hyphomonas adhaerens</name>
    <dbReference type="NCBI Taxonomy" id="81029"/>
    <lineage>
        <taxon>Bacteria</taxon>
        <taxon>Pseudomonadati</taxon>
        <taxon>Pseudomonadota</taxon>
        <taxon>Alphaproteobacteria</taxon>
        <taxon>Hyphomonadales</taxon>
        <taxon>Hyphomonadaceae</taxon>
        <taxon>Hyphomonas</taxon>
    </lineage>
</organism>
<dbReference type="InterPro" id="IPR036866">
    <property type="entry name" value="RibonucZ/Hydroxyglut_hydro"/>
</dbReference>
<dbReference type="InterPro" id="IPR001279">
    <property type="entry name" value="Metallo-B-lactamas"/>
</dbReference>
<proteinExistence type="inferred from homology"/>